<accession>A0ABP9WP04</accession>
<dbReference type="Proteomes" id="UP001408594">
    <property type="component" value="Unassembled WGS sequence"/>
</dbReference>
<protein>
    <recommendedName>
        <fullName evidence="5">PepSY domain-containing protein</fullName>
    </recommendedName>
</protein>
<evidence type="ECO:0000256" key="1">
    <source>
        <dbReference type="SAM" id="MobiDB-lite"/>
    </source>
</evidence>
<evidence type="ECO:0000256" key="2">
    <source>
        <dbReference type="SAM" id="Phobius"/>
    </source>
</evidence>
<dbReference type="RefSeq" id="WP_345550092.1">
    <property type="nucleotide sequence ID" value="NZ_BAABRT010000009.1"/>
</dbReference>
<proteinExistence type="predicted"/>
<dbReference type="EMBL" id="BAABRT010000009">
    <property type="protein sequence ID" value="GAA5524849.1"/>
    <property type="molecule type" value="Genomic_DNA"/>
</dbReference>
<organism evidence="3 4">
    <name type="scientific">Microbulbifer aestuariivivens</name>
    <dbReference type="NCBI Taxonomy" id="1908308"/>
    <lineage>
        <taxon>Bacteria</taxon>
        <taxon>Pseudomonadati</taxon>
        <taxon>Pseudomonadota</taxon>
        <taxon>Gammaproteobacteria</taxon>
        <taxon>Cellvibrionales</taxon>
        <taxon>Microbulbiferaceae</taxon>
        <taxon>Microbulbifer</taxon>
    </lineage>
</organism>
<evidence type="ECO:0008006" key="5">
    <source>
        <dbReference type="Google" id="ProtNLM"/>
    </source>
</evidence>
<reference evidence="3 4" key="1">
    <citation type="submission" date="2024-02" db="EMBL/GenBank/DDBJ databases">
        <title>Microbulbifer aestuariivivens NBRC 112533.</title>
        <authorList>
            <person name="Ichikawa N."/>
            <person name="Katano-Makiyama Y."/>
            <person name="Hidaka K."/>
        </authorList>
    </citation>
    <scope>NUCLEOTIDE SEQUENCE [LARGE SCALE GENOMIC DNA]</scope>
    <source>
        <strain evidence="3 4">NBRC 112533</strain>
    </source>
</reference>
<feature type="compositionally biased region" description="Basic and acidic residues" evidence="1">
    <location>
        <begin position="242"/>
        <end position="266"/>
    </location>
</feature>
<keyword evidence="2" id="KW-1133">Transmembrane helix</keyword>
<comment type="caution">
    <text evidence="3">The sequence shown here is derived from an EMBL/GenBank/DDBJ whole genome shotgun (WGS) entry which is preliminary data.</text>
</comment>
<keyword evidence="2" id="KW-0812">Transmembrane</keyword>
<keyword evidence="4" id="KW-1185">Reference proteome</keyword>
<feature type="region of interest" description="Disordered" evidence="1">
    <location>
        <begin position="232"/>
        <end position="266"/>
    </location>
</feature>
<evidence type="ECO:0000313" key="3">
    <source>
        <dbReference type="EMBL" id="GAA5524849.1"/>
    </source>
</evidence>
<keyword evidence="2" id="KW-0472">Membrane</keyword>
<gene>
    <name evidence="3" type="ORF">Maes01_01408</name>
</gene>
<name>A0ABP9WP04_9GAMM</name>
<evidence type="ECO:0000313" key="4">
    <source>
        <dbReference type="Proteomes" id="UP001408594"/>
    </source>
</evidence>
<sequence length="266" mass="30009">MKLANTLRKVHKWLFLLIGIQALLWTASGFYMVVINLDFIHGDHLVRNLNEPLPAFSRPLYPTAQLIGGREAVKSVKLKILMGHPYYLLQDANGTHRYDAYNGGKIPPLNAAAAAQLARHFYAADGAVSRTRLITAEPPIEIPARVLPVWRIDFDDRFGTSLYIDPDTGALITRRHDYWRAFDFLWMLHIMDYDERADIHNTLLLGAGLLSLASVLAGLMLLFHSFGKRGVSPQKYPANRVAGEKRGVRERRGPPEEKKDQREASA</sequence>
<feature type="transmembrane region" description="Helical" evidence="2">
    <location>
        <begin position="203"/>
        <end position="223"/>
    </location>
</feature>